<evidence type="ECO:0000313" key="2">
    <source>
        <dbReference type="EMBL" id="MDV6234610.1"/>
    </source>
</evidence>
<dbReference type="EMBL" id="NPEF01000139">
    <property type="protein sequence ID" value="PJZ92407.1"/>
    <property type="molecule type" value="Genomic_DNA"/>
</dbReference>
<proteinExistence type="predicted"/>
<comment type="caution">
    <text evidence="3">The sequence shown here is derived from an EMBL/GenBank/DDBJ whole genome shotgun (WGS) entry which is preliminary data.</text>
</comment>
<keyword evidence="1" id="KW-0732">Signal</keyword>
<dbReference type="AlphaFoldDB" id="A0A2N0B779"/>
<dbReference type="OrthoDB" id="318778at2"/>
<evidence type="ECO:0000313" key="3">
    <source>
        <dbReference type="EMBL" id="PJZ92407.1"/>
    </source>
</evidence>
<dbReference type="Proteomes" id="UP000232122">
    <property type="component" value="Unassembled WGS sequence"/>
</dbReference>
<evidence type="ECO:0000256" key="1">
    <source>
        <dbReference type="SAM" id="SignalP"/>
    </source>
</evidence>
<feature type="signal peptide" evidence="1">
    <location>
        <begin position="1"/>
        <end position="23"/>
    </location>
</feature>
<reference evidence="2" key="3">
    <citation type="submission" date="2023-10" db="EMBL/GenBank/DDBJ databases">
        <authorList>
            <person name="Picardeau M."/>
            <person name="Thibeaux R."/>
        </authorList>
    </citation>
    <scope>NUCLEOTIDE SEQUENCE</scope>
    <source>
        <strain evidence="2">ATI7-C-A5</strain>
    </source>
</reference>
<sequence length="618" mass="62895">MLSTKTKLITAKLVALVLFLSVANCKKDSKDNNLALLAGLLLANQYEATVSFGGKLTQAGTYTKATGAGVYPANSNLKPAKIEITNPADGSTTSLLASASDFTVAFAPASGGNDDAGDYGLTIKLNSPTTTLTGKIYVIPDSVLAGACPALNSPCDVPANYSLEAGTFNLNVSVDSSNASALTQVTVSNYVGNDISAQVAGAVTAGNVSITRVLSTVKGVYSNPNPTIGENKCDGFGVSSPEVITGVLSTRTLGPSSLLQGTVSIPNGVTVTVPAGAVVFGDRGSSLFVLNGGNLVTQGTAVDPVCFTSSQAPGSRFPGDWGGIVMIGNGISTRGTAAQTEGSNPQLYGTAAGNNAGPGSGTFNYTIVEFAGNEVAPGDELNGISLYTVTNQTVFNYVQVHRGLDDSFEWWGGAFQGTHLLGTGGLDDDFDMDEGFQGTLTSLIGHKYPAACGGAVSTDPHGMEMDGSHSSGAAPVAPSQTSSPTVNKFTLIGQNIAGGVGQRYREGMQGNFSNGLIYGFAAGNIRCDNNTAGGSNTDPTVNATVFTEAAKTDPAAGSQCLTLNASKTLAALPIVSEGSVPESCGFGAKPDYTSVTAGRGAVPDATKWYDGWTVYRGR</sequence>
<organism evidence="3">
    <name type="scientific">Leptospira ellisii</name>
    <dbReference type="NCBI Taxonomy" id="2023197"/>
    <lineage>
        <taxon>Bacteria</taxon>
        <taxon>Pseudomonadati</taxon>
        <taxon>Spirochaetota</taxon>
        <taxon>Spirochaetia</taxon>
        <taxon>Leptospirales</taxon>
        <taxon>Leptospiraceae</taxon>
        <taxon>Leptospira</taxon>
    </lineage>
</organism>
<reference evidence="3" key="1">
    <citation type="submission" date="2017-07" db="EMBL/GenBank/DDBJ databases">
        <title>Leptospira spp. isolated from tropical soils.</title>
        <authorList>
            <person name="Thibeaux R."/>
            <person name="Iraola G."/>
            <person name="Ferres I."/>
            <person name="Bierque E."/>
            <person name="Girault D."/>
            <person name="Soupe-Gilbert M.-E."/>
            <person name="Picardeau M."/>
            <person name="Goarant C."/>
        </authorList>
    </citation>
    <scope>NUCLEOTIDE SEQUENCE [LARGE SCALE GENOMIC DNA]</scope>
    <source>
        <strain evidence="3">ATI7-C-A5</strain>
    </source>
</reference>
<evidence type="ECO:0008006" key="5">
    <source>
        <dbReference type="Google" id="ProtNLM"/>
    </source>
</evidence>
<dbReference type="PANTHER" id="PTHR41339:SF1">
    <property type="entry name" value="SECRETED PROTEIN"/>
    <property type="match status" value="1"/>
</dbReference>
<evidence type="ECO:0000313" key="4">
    <source>
        <dbReference type="Proteomes" id="UP000232122"/>
    </source>
</evidence>
<protein>
    <recommendedName>
        <fullName evidence="5">Lipoprotein</fullName>
    </recommendedName>
</protein>
<reference evidence="2 4" key="2">
    <citation type="journal article" date="2018" name="Microb. Genom.">
        <title>Deciphering the unexplored Leptospira diversity from soils uncovers genomic evolution to virulence.</title>
        <authorList>
            <person name="Thibeaux R."/>
            <person name="Iraola G."/>
            <person name="Ferres I."/>
            <person name="Bierque E."/>
            <person name="Girault D."/>
            <person name="Soupe-Gilbert M.E."/>
            <person name="Picardeau M."/>
            <person name="Goarant C."/>
        </authorList>
    </citation>
    <scope>NUCLEOTIDE SEQUENCE [LARGE SCALE GENOMIC DNA]</scope>
    <source>
        <strain evidence="2 4">ATI7-C-A5</strain>
    </source>
</reference>
<name>A0A2N0B779_9LEPT</name>
<gene>
    <name evidence="2" type="ORF">CH379_003080</name>
    <name evidence="3" type="ORF">CH379_13345</name>
</gene>
<accession>A0A2N0B779</accession>
<keyword evidence="4" id="KW-1185">Reference proteome</keyword>
<dbReference type="EMBL" id="NPEF02000002">
    <property type="protein sequence ID" value="MDV6234610.1"/>
    <property type="molecule type" value="Genomic_DNA"/>
</dbReference>
<dbReference type="RefSeq" id="WP_100765309.1">
    <property type="nucleotide sequence ID" value="NZ_NPEF02000002.1"/>
</dbReference>
<feature type="chain" id="PRO_5044577167" description="Lipoprotein" evidence="1">
    <location>
        <begin position="24"/>
        <end position="618"/>
    </location>
</feature>
<dbReference type="PANTHER" id="PTHR41339">
    <property type="entry name" value="LIPL48"/>
    <property type="match status" value="1"/>
</dbReference>